<evidence type="ECO:0000313" key="4">
    <source>
        <dbReference type="Proteomes" id="UP000001568"/>
    </source>
</evidence>
<organism evidence="3 4">
    <name type="scientific">Ostreococcus lucimarinus (strain CCE9901)</name>
    <dbReference type="NCBI Taxonomy" id="436017"/>
    <lineage>
        <taxon>Eukaryota</taxon>
        <taxon>Viridiplantae</taxon>
        <taxon>Chlorophyta</taxon>
        <taxon>Mamiellophyceae</taxon>
        <taxon>Mamiellales</taxon>
        <taxon>Bathycoccaceae</taxon>
        <taxon>Ostreococcus</taxon>
    </lineage>
</organism>
<dbReference type="EMBL" id="CP000596">
    <property type="protein sequence ID" value="ABP00254.1"/>
    <property type="molecule type" value="Genomic_DNA"/>
</dbReference>
<keyword evidence="2" id="KW-0472">Membrane</keyword>
<dbReference type="AlphaFoldDB" id="A4S8W6"/>
<feature type="compositionally biased region" description="Basic residues" evidence="1">
    <location>
        <begin position="164"/>
        <end position="175"/>
    </location>
</feature>
<evidence type="ECO:0000256" key="2">
    <source>
        <dbReference type="SAM" id="Phobius"/>
    </source>
</evidence>
<feature type="compositionally biased region" description="Basic and acidic residues" evidence="1">
    <location>
        <begin position="1"/>
        <end position="11"/>
    </location>
</feature>
<gene>
    <name evidence="3" type="ORF">OSTLU_25645</name>
</gene>
<feature type="region of interest" description="Disordered" evidence="1">
    <location>
        <begin position="1"/>
        <end position="21"/>
    </location>
</feature>
<dbReference type="KEGG" id="olu:OSTLU_25645"/>
<proteinExistence type="predicted"/>
<dbReference type="GeneID" id="5006000"/>
<dbReference type="eggNOG" id="ENOG502S6IW">
    <property type="taxonomic scope" value="Eukaryota"/>
</dbReference>
<dbReference type="OrthoDB" id="528882at2759"/>
<evidence type="ECO:0000256" key="1">
    <source>
        <dbReference type="SAM" id="MobiDB-lite"/>
    </source>
</evidence>
<dbReference type="Proteomes" id="UP000001568">
    <property type="component" value="Chromosome 16"/>
</dbReference>
<protein>
    <submittedName>
        <fullName evidence="3">Uncharacterized protein</fullName>
    </submittedName>
</protein>
<evidence type="ECO:0000313" key="3">
    <source>
        <dbReference type="EMBL" id="ABP00254.1"/>
    </source>
</evidence>
<dbReference type="RefSeq" id="XP_001421960.1">
    <property type="nucleotide sequence ID" value="XM_001421923.1"/>
</dbReference>
<feature type="region of interest" description="Disordered" evidence="1">
    <location>
        <begin position="156"/>
        <end position="175"/>
    </location>
</feature>
<feature type="transmembrane region" description="Helical" evidence="2">
    <location>
        <begin position="21"/>
        <end position="43"/>
    </location>
</feature>
<accession>A4S8W6</accession>
<dbReference type="HOGENOM" id="CLU_429867_0_0_1"/>
<keyword evidence="2" id="KW-1133">Transmembrane helix</keyword>
<reference evidence="3 4" key="1">
    <citation type="journal article" date="2007" name="Proc. Natl. Acad. Sci. U.S.A.">
        <title>The tiny eukaryote Ostreococcus provides genomic insights into the paradox of plankton speciation.</title>
        <authorList>
            <person name="Palenik B."/>
            <person name="Grimwood J."/>
            <person name="Aerts A."/>
            <person name="Rouze P."/>
            <person name="Salamov A."/>
            <person name="Putnam N."/>
            <person name="Dupont C."/>
            <person name="Jorgensen R."/>
            <person name="Derelle E."/>
            <person name="Rombauts S."/>
            <person name="Zhou K."/>
            <person name="Otillar R."/>
            <person name="Merchant S.S."/>
            <person name="Podell S."/>
            <person name="Gaasterland T."/>
            <person name="Napoli C."/>
            <person name="Gendler K."/>
            <person name="Manuell A."/>
            <person name="Tai V."/>
            <person name="Vallon O."/>
            <person name="Piganeau G."/>
            <person name="Jancek S."/>
            <person name="Heijde M."/>
            <person name="Jabbari K."/>
            <person name="Bowler C."/>
            <person name="Lohr M."/>
            <person name="Robbens S."/>
            <person name="Werner G."/>
            <person name="Dubchak I."/>
            <person name="Pazour G.J."/>
            <person name="Ren Q."/>
            <person name="Paulsen I."/>
            <person name="Delwiche C."/>
            <person name="Schmutz J."/>
            <person name="Rokhsar D."/>
            <person name="Van de Peer Y."/>
            <person name="Moreau H."/>
            <person name="Grigoriev I.V."/>
        </authorList>
    </citation>
    <scope>NUCLEOTIDE SEQUENCE [LARGE SCALE GENOMIC DNA]</scope>
    <source>
        <strain evidence="3 4">CCE9901</strain>
    </source>
</reference>
<sequence length="637" mass="67955">MSKPGERDPLLRRSRRDRRAVDAGTTTVVALGVAACAVVALAGRRGTTTTTTIPTTRTTPRVARAVDATPTPTPTPRARLGAAVNARQREAMLNETIAVMTAKAADVEAEAERALRKSTFELSDLTAAERAVATNGTCASKESMVQAALERRVAEARDREKETARKRKKIDKRRKASNDTAALGLNFGWVGNVVEHAGTVTSWSSEIIGEYAQEVDEGSGFCWRESYTRDGIIPQYCGDDGKKEIIAGGLYCYDKCSNFGAGYYRFGYDCHQSCSSGWDDHGLLCSNPDASYGRGVGTIECEWSWSTFSVRCGGDLCTKKGKEDYLGLCYDKCRSGYSNFGSNICTMDCQDQGYEGGIAPSCTKHTHLSPGMEPATCPPGYEYDAGLCYEPCKEGFVGAAFVCWGEPPTVNANRWVECGMGAAADDATCALVVTDQIMGPLEMVAFFATLGASSGATTGAKIGVKTATKCAKAADKIGDTAKAVKKTAEELKDAYDNIDQVVSTADGIAGGIEDMMSVETEADGIRAAAEVAALFDPTGISSTVAAYSHDICTRYTEAQVEADANPTDPELFEAQKKAVARAMQLWDQGESVERCGKAITWQMKVKYGRSAEEAAELREQVEAALTAASTSSTPTAA</sequence>
<name>A4S8W6_OSTLU</name>
<keyword evidence="4" id="KW-1185">Reference proteome</keyword>
<dbReference type="STRING" id="436017.A4S8W6"/>
<keyword evidence="2" id="KW-0812">Transmembrane</keyword>
<dbReference type="Gramene" id="ABP00254">
    <property type="protein sequence ID" value="ABP00254"/>
    <property type="gene ID" value="OSTLU_25645"/>
</dbReference>